<evidence type="ECO:0000313" key="11">
    <source>
        <dbReference type="Proteomes" id="UP000257143"/>
    </source>
</evidence>
<comment type="caution">
    <text evidence="8">Lacks conserved residue(s) required for the propagation of feature annotation.</text>
</comment>
<keyword evidence="4 8" id="KW-1003">Cell membrane</keyword>
<evidence type="ECO:0000256" key="8">
    <source>
        <dbReference type="RuleBase" id="RU361157"/>
    </source>
</evidence>
<dbReference type="AlphaFoldDB" id="A0A3D8Q1A8"/>
<keyword evidence="6 8" id="KW-1133">Transmembrane helix</keyword>
<keyword evidence="7 8" id="KW-0472">Membrane</keyword>
<evidence type="ECO:0000256" key="1">
    <source>
        <dbReference type="ARBA" id="ARBA00004651"/>
    </source>
</evidence>
<dbReference type="InterPro" id="IPR013525">
    <property type="entry name" value="ABC2_TM"/>
</dbReference>
<comment type="caution">
    <text evidence="10">The sequence shown here is derived from an EMBL/GenBank/DDBJ whole genome shotgun (WGS) entry which is preliminary data.</text>
</comment>
<evidence type="ECO:0000313" key="10">
    <source>
        <dbReference type="EMBL" id="RDW22220.1"/>
    </source>
</evidence>
<evidence type="ECO:0000259" key="9">
    <source>
        <dbReference type="PROSITE" id="PS51012"/>
    </source>
</evidence>
<dbReference type="Proteomes" id="UP000257143">
    <property type="component" value="Unassembled WGS sequence"/>
</dbReference>
<evidence type="ECO:0000256" key="5">
    <source>
        <dbReference type="ARBA" id="ARBA00022692"/>
    </source>
</evidence>
<dbReference type="GO" id="GO:0140359">
    <property type="term" value="F:ABC-type transporter activity"/>
    <property type="evidence" value="ECO:0007669"/>
    <property type="project" value="InterPro"/>
</dbReference>
<dbReference type="PANTHER" id="PTHR30413:SF10">
    <property type="entry name" value="CAPSULE POLYSACCHARIDE EXPORT INNER-MEMBRANE PROTEIN CTRC"/>
    <property type="match status" value="1"/>
</dbReference>
<accession>A0A3D8Q1A8</accession>
<gene>
    <name evidence="10" type="ORF">CWR48_00500</name>
</gene>
<evidence type="ECO:0000256" key="6">
    <source>
        <dbReference type="ARBA" id="ARBA00022989"/>
    </source>
</evidence>
<keyword evidence="5 8" id="KW-0812">Transmembrane</keyword>
<dbReference type="PANTHER" id="PTHR30413">
    <property type="entry name" value="INNER MEMBRANE TRANSPORT PERMEASE"/>
    <property type="match status" value="1"/>
</dbReference>
<comment type="similarity">
    <text evidence="2 8">Belongs to the ABC-2 integral membrane protein family.</text>
</comment>
<evidence type="ECO:0000256" key="3">
    <source>
        <dbReference type="ARBA" id="ARBA00022448"/>
    </source>
</evidence>
<feature type="transmembrane region" description="Helical" evidence="8">
    <location>
        <begin position="154"/>
        <end position="179"/>
    </location>
</feature>
<evidence type="ECO:0000256" key="7">
    <source>
        <dbReference type="ARBA" id="ARBA00023136"/>
    </source>
</evidence>
<keyword evidence="3 8" id="KW-0813">Transport</keyword>
<reference evidence="11" key="1">
    <citation type="submission" date="2017-11" db="EMBL/GenBank/DDBJ databases">
        <authorList>
            <person name="Zhu W."/>
        </authorList>
    </citation>
    <scope>NUCLEOTIDE SEQUENCE [LARGE SCALE GENOMIC DNA]</scope>
    <source>
        <strain evidence="11">CAU 1183</strain>
    </source>
</reference>
<organism evidence="10 11">
    <name type="scientific">Oceanobacillus arenosus</name>
    <dbReference type="NCBI Taxonomy" id="1229153"/>
    <lineage>
        <taxon>Bacteria</taxon>
        <taxon>Bacillati</taxon>
        <taxon>Bacillota</taxon>
        <taxon>Bacilli</taxon>
        <taxon>Bacillales</taxon>
        <taxon>Bacillaceae</taxon>
        <taxon>Oceanobacillus</taxon>
    </lineage>
</organism>
<feature type="transmembrane region" description="Helical" evidence="8">
    <location>
        <begin position="244"/>
        <end position="264"/>
    </location>
</feature>
<dbReference type="InterPro" id="IPR047817">
    <property type="entry name" value="ABC2_TM_bact-type"/>
</dbReference>
<comment type="subcellular location">
    <subcellularLocation>
        <location evidence="1 8">Cell membrane</location>
        <topology evidence="1 8">Multi-pass membrane protein</topology>
    </subcellularLocation>
</comment>
<feature type="domain" description="ABC transmembrane type-2" evidence="9">
    <location>
        <begin position="36"/>
        <end position="266"/>
    </location>
</feature>
<proteinExistence type="inferred from homology"/>
<dbReference type="OrthoDB" id="9794365at2"/>
<protein>
    <recommendedName>
        <fullName evidence="8">Transport permease protein</fullName>
    </recommendedName>
</protein>
<sequence>MFNSMRQVIKEQIEHKDLIIRMASFDIKGMYQLHYLGSLWQFLNPVIQIAIYWVVFGLGIRGGSPVITTVGEVPFFLWMLMGLIPWFFINPSMLQGSNSVFQKMNLVSKMNFPVSLLPTIKIVGNSLQFFILMILLCIVLLIYGFYPTMYFIQLLYYLVCLFSFLFAFTLFSSTIATLVRDYQSFLQSMVRMILYLSPVLWDPAGDRVPDWVTNVLQLNPIYYIIEGFRDSFLARQWFFEDPVYLCYFWALTLTLMFIGSKVHLKFRENFMDYL</sequence>
<dbReference type="PROSITE" id="PS51012">
    <property type="entry name" value="ABC_TM2"/>
    <property type="match status" value="1"/>
</dbReference>
<evidence type="ECO:0000256" key="4">
    <source>
        <dbReference type="ARBA" id="ARBA00022475"/>
    </source>
</evidence>
<feature type="transmembrane region" description="Helical" evidence="8">
    <location>
        <begin position="33"/>
        <end position="55"/>
    </location>
</feature>
<feature type="transmembrane region" description="Helical" evidence="8">
    <location>
        <begin position="75"/>
        <end position="94"/>
    </location>
</feature>
<dbReference type="RefSeq" id="WP_115771080.1">
    <property type="nucleotide sequence ID" value="NZ_PIOC01000001.1"/>
</dbReference>
<dbReference type="EMBL" id="PIOC01000001">
    <property type="protein sequence ID" value="RDW22220.1"/>
    <property type="molecule type" value="Genomic_DNA"/>
</dbReference>
<feature type="transmembrane region" description="Helical" evidence="8">
    <location>
        <begin position="129"/>
        <end position="148"/>
    </location>
</feature>
<dbReference type="GO" id="GO:0015920">
    <property type="term" value="P:lipopolysaccharide transport"/>
    <property type="evidence" value="ECO:0007669"/>
    <property type="project" value="TreeGrafter"/>
</dbReference>
<dbReference type="Pfam" id="PF01061">
    <property type="entry name" value="ABC2_membrane"/>
    <property type="match status" value="1"/>
</dbReference>
<keyword evidence="11" id="KW-1185">Reference proteome</keyword>
<dbReference type="GO" id="GO:0005886">
    <property type="term" value="C:plasma membrane"/>
    <property type="evidence" value="ECO:0007669"/>
    <property type="project" value="UniProtKB-SubCell"/>
</dbReference>
<name>A0A3D8Q1A8_9BACI</name>
<evidence type="ECO:0000256" key="2">
    <source>
        <dbReference type="ARBA" id="ARBA00007783"/>
    </source>
</evidence>